<keyword evidence="4" id="KW-0337">GPI-anchor biosynthesis</keyword>
<dbReference type="PANTHER" id="PTHR13121">
    <property type="entry name" value="GPI TRANSAMIDASE COMPONENT PIG-U"/>
    <property type="match status" value="1"/>
</dbReference>
<keyword evidence="6" id="KW-0256">Endoplasmic reticulum</keyword>
<dbReference type="InterPro" id="IPR009600">
    <property type="entry name" value="PIG-U"/>
</dbReference>
<feature type="transmembrane region" description="Helical" evidence="9">
    <location>
        <begin position="44"/>
        <end position="66"/>
    </location>
</feature>
<keyword evidence="7 9" id="KW-1133">Transmembrane helix</keyword>
<feature type="transmembrane region" description="Helical" evidence="9">
    <location>
        <begin position="78"/>
        <end position="99"/>
    </location>
</feature>
<evidence type="ECO:0000256" key="3">
    <source>
        <dbReference type="ARBA" id="ARBA00010026"/>
    </source>
</evidence>
<sequence>MVQIPLQLKYFFKKAQVPINLTCQIMEKALAKKVLDNSHGNQYSTSYCGCFIWSCYVLFLNSIILNKVGGLPEMFEKTYGFILIVKDLSPNIGVLWYFFAEVFFFREASFL</sequence>
<dbReference type="AlphaFoldDB" id="A0A8R7Q9L5"/>
<evidence type="ECO:0000256" key="7">
    <source>
        <dbReference type="ARBA" id="ARBA00022989"/>
    </source>
</evidence>
<dbReference type="Proteomes" id="UP000015106">
    <property type="component" value="Chromosome 4"/>
</dbReference>
<dbReference type="PANTHER" id="PTHR13121:SF0">
    <property type="entry name" value="PHOSPHATIDYLINOSITOL GLYCAN ANCHOR BIOSYNTHESIS CLASS U PROTEIN"/>
    <property type="match status" value="1"/>
</dbReference>
<reference evidence="11" key="1">
    <citation type="journal article" date="2013" name="Nature">
        <title>Draft genome of the wheat A-genome progenitor Triticum urartu.</title>
        <authorList>
            <person name="Ling H.Q."/>
            <person name="Zhao S."/>
            <person name="Liu D."/>
            <person name="Wang J."/>
            <person name="Sun H."/>
            <person name="Zhang C."/>
            <person name="Fan H."/>
            <person name="Li D."/>
            <person name="Dong L."/>
            <person name="Tao Y."/>
            <person name="Gao C."/>
            <person name="Wu H."/>
            <person name="Li Y."/>
            <person name="Cui Y."/>
            <person name="Guo X."/>
            <person name="Zheng S."/>
            <person name="Wang B."/>
            <person name="Yu K."/>
            <person name="Liang Q."/>
            <person name="Yang W."/>
            <person name="Lou X."/>
            <person name="Chen J."/>
            <person name="Feng M."/>
            <person name="Jian J."/>
            <person name="Zhang X."/>
            <person name="Luo G."/>
            <person name="Jiang Y."/>
            <person name="Liu J."/>
            <person name="Wang Z."/>
            <person name="Sha Y."/>
            <person name="Zhang B."/>
            <person name="Wu H."/>
            <person name="Tang D."/>
            <person name="Shen Q."/>
            <person name="Xue P."/>
            <person name="Zou S."/>
            <person name="Wang X."/>
            <person name="Liu X."/>
            <person name="Wang F."/>
            <person name="Yang Y."/>
            <person name="An X."/>
            <person name="Dong Z."/>
            <person name="Zhang K."/>
            <person name="Zhang X."/>
            <person name="Luo M.C."/>
            <person name="Dvorak J."/>
            <person name="Tong Y."/>
            <person name="Wang J."/>
            <person name="Yang H."/>
            <person name="Li Z."/>
            <person name="Wang D."/>
            <person name="Zhang A."/>
            <person name="Wang J."/>
        </authorList>
    </citation>
    <scope>NUCLEOTIDE SEQUENCE</scope>
    <source>
        <strain evidence="11">cv. G1812</strain>
    </source>
</reference>
<keyword evidence="8 9" id="KW-0472">Membrane</keyword>
<dbReference type="GO" id="GO:0016255">
    <property type="term" value="P:attachment of GPI anchor to protein"/>
    <property type="evidence" value="ECO:0007669"/>
    <property type="project" value="InterPro"/>
</dbReference>
<reference evidence="10" key="3">
    <citation type="submission" date="2022-06" db="UniProtKB">
        <authorList>
            <consortium name="EnsemblPlants"/>
        </authorList>
    </citation>
    <scope>IDENTIFICATION</scope>
</reference>
<evidence type="ECO:0000313" key="10">
    <source>
        <dbReference type="EnsemblPlants" id="TuG1812G0400003798.01.T01"/>
    </source>
</evidence>
<evidence type="ECO:0000256" key="5">
    <source>
        <dbReference type="ARBA" id="ARBA00022692"/>
    </source>
</evidence>
<accession>A0A8R7Q9L5</accession>
<dbReference type="GO" id="GO:0042765">
    <property type="term" value="C:GPI-anchor transamidase complex"/>
    <property type="evidence" value="ECO:0007669"/>
    <property type="project" value="InterPro"/>
</dbReference>
<evidence type="ECO:0000256" key="1">
    <source>
        <dbReference type="ARBA" id="ARBA00004477"/>
    </source>
</evidence>
<reference evidence="10" key="2">
    <citation type="submission" date="2018-03" db="EMBL/GenBank/DDBJ databases">
        <title>The Triticum urartu genome reveals the dynamic nature of wheat genome evolution.</title>
        <authorList>
            <person name="Ling H."/>
            <person name="Ma B."/>
            <person name="Shi X."/>
            <person name="Liu H."/>
            <person name="Dong L."/>
            <person name="Sun H."/>
            <person name="Cao Y."/>
            <person name="Gao Q."/>
            <person name="Zheng S."/>
            <person name="Li Y."/>
            <person name="Yu Y."/>
            <person name="Du H."/>
            <person name="Qi M."/>
            <person name="Li Y."/>
            <person name="Yu H."/>
            <person name="Cui Y."/>
            <person name="Wang N."/>
            <person name="Chen C."/>
            <person name="Wu H."/>
            <person name="Zhao Y."/>
            <person name="Zhang J."/>
            <person name="Li Y."/>
            <person name="Zhou W."/>
            <person name="Zhang B."/>
            <person name="Hu W."/>
            <person name="Eijk M."/>
            <person name="Tang J."/>
            <person name="Witsenboer H."/>
            <person name="Zhao S."/>
            <person name="Li Z."/>
            <person name="Zhang A."/>
            <person name="Wang D."/>
            <person name="Liang C."/>
        </authorList>
    </citation>
    <scope>NUCLEOTIDE SEQUENCE [LARGE SCALE GENOMIC DNA]</scope>
    <source>
        <strain evidence="10">cv. G1812</strain>
    </source>
</reference>
<evidence type="ECO:0000256" key="2">
    <source>
        <dbReference type="ARBA" id="ARBA00004687"/>
    </source>
</evidence>
<evidence type="ECO:0000256" key="9">
    <source>
        <dbReference type="SAM" id="Phobius"/>
    </source>
</evidence>
<evidence type="ECO:0000256" key="6">
    <source>
        <dbReference type="ARBA" id="ARBA00022824"/>
    </source>
</evidence>
<evidence type="ECO:0000256" key="8">
    <source>
        <dbReference type="ARBA" id="ARBA00023136"/>
    </source>
</evidence>
<proteinExistence type="inferred from homology"/>
<evidence type="ECO:0000313" key="11">
    <source>
        <dbReference type="Proteomes" id="UP000015106"/>
    </source>
</evidence>
<dbReference type="EnsemblPlants" id="TuG1812G0400003798.01.T01">
    <property type="protein sequence ID" value="TuG1812G0400003798.01.T01"/>
    <property type="gene ID" value="TuG1812G0400003798.01"/>
</dbReference>
<keyword evidence="5 9" id="KW-0812">Transmembrane</keyword>
<dbReference type="Gramene" id="TuG1812G0400003798.01.T01">
    <property type="protein sequence ID" value="TuG1812G0400003798.01.T01"/>
    <property type="gene ID" value="TuG1812G0400003798.01"/>
</dbReference>
<comment type="subcellular location">
    <subcellularLocation>
        <location evidence="1">Endoplasmic reticulum membrane</location>
        <topology evidence="1">Multi-pass membrane protein</topology>
    </subcellularLocation>
</comment>
<comment type="similarity">
    <text evidence="3">Belongs to the PIGU family.</text>
</comment>
<name>A0A8R7Q9L5_TRIUA</name>
<keyword evidence="11" id="KW-1185">Reference proteome</keyword>
<comment type="pathway">
    <text evidence="2">Glycolipid biosynthesis; glycosylphosphatidylinositol-anchor biosynthesis.</text>
</comment>
<evidence type="ECO:0000256" key="4">
    <source>
        <dbReference type="ARBA" id="ARBA00022502"/>
    </source>
</evidence>
<dbReference type="GO" id="GO:0006506">
    <property type="term" value="P:GPI anchor biosynthetic process"/>
    <property type="evidence" value="ECO:0007669"/>
    <property type="project" value="UniProtKB-KW"/>
</dbReference>
<organism evidence="10 11">
    <name type="scientific">Triticum urartu</name>
    <name type="common">Red wild einkorn</name>
    <name type="synonym">Crithodium urartu</name>
    <dbReference type="NCBI Taxonomy" id="4572"/>
    <lineage>
        <taxon>Eukaryota</taxon>
        <taxon>Viridiplantae</taxon>
        <taxon>Streptophyta</taxon>
        <taxon>Embryophyta</taxon>
        <taxon>Tracheophyta</taxon>
        <taxon>Spermatophyta</taxon>
        <taxon>Magnoliopsida</taxon>
        <taxon>Liliopsida</taxon>
        <taxon>Poales</taxon>
        <taxon>Poaceae</taxon>
        <taxon>BOP clade</taxon>
        <taxon>Pooideae</taxon>
        <taxon>Triticodae</taxon>
        <taxon>Triticeae</taxon>
        <taxon>Triticinae</taxon>
        <taxon>Triticum</taxon>
    </lineage>
</organism>
<protein>
    <submittedName>
        <fullName evidence="10">Uncharacterized protein</fullName>
    </submittedName>
</protein>
<dbReference type="Pfam" id="PF06728">
    <property type="entry name" value="PIG-U"/>
    <property type="match status" value="1"/>
</dbReference>